<keyword evidence="11 12" id="KW-0030">Aminoacyl-tRNA synthetase</keyword>
<dbReference type="HAMAP" id="MF_00041">
    <property type="entry name" value="Cys_tRNA_synth"/>
    <property type="match status" value="1"/>
</dbReference>
<keyword evidence="7 12" id="KW-0547">Nucleotide-binding</keyword>
<dbReference type="GO" id="GO:0004817">
    <property type="term" value="F:cysteine-tRNA ligase activity"/>
    <property type="evidence" value="ECO:0007669"/>
    <property type="project" value="UniProtKB-UniRule"/>
</dbReference>
<dbReference type="InterPro" id="IPR024909">
    <property type="entry name" value="Cys-tRNA/MSH_ligase"/>
</dbReference>
<comment type="similarity">
    <text evidence="2 12">Belongs to the class-I aminoacyl-tRNA synthetase family.</text>
</comment>
<evidence type="ECO:0000256" key="11">
    <source>
        <dbReference type="ARBA" id="ARBA00023146"/>
    </source>
</evidence>
<reference evidence="14 15" key="1">
    <citation type="submission" date="2018-03" db="EMBL/GenBank/DDBJ databases">
        <title>Genomic Encyclopedia of Archaeal and Bacterial Type Strains, Phase II (KMG-II): from individual species to whole genera.</title>
        <authorList>
            <person name="Goeker M."/>
        </authorList>
    </citation>
    <scope>NUCLEOTIDE SEQUENCE [LARGE SCALE GENOMIC DNA]</scope>
    <source>
        <strain evidence="14 15">DSM 100214</strain>
    </source>
</reference>
<dbReference type="PRINTS" id="PR00983">
    <property type="entry name" value="TRNASYNTHCYS"/>
</dbReference>
<dbReference type="GO" id="GO:0005829">
    <property type="term" value="C:cytosol"/>
    <property type="evidence" value="ECO:0007669"/>
    <property type="project" value="TreeGrafter"/>
</dbReference>
<keyword evidence="5 12" id="KW-0436">Ligase</keyword>
<evidence type="ECO:0000256" key="3">
    <source>
        <dbReference type="ARBA" id="ARBA00011245"/>
    </source>
</evidence>
<dbReference type="OrthoDB" id="9815130at2"/>
<keyword evidence="6 12" id="KW-0479">Metal-binding</keyword>
<dbReference type="EMBL" id="QICL01000021">
    <property type="protein sequence ID" value="PXV62204.1"/>
    <property type="molecule type" value="Genomic_DNA"/>
</dbReference>
<feature type="short sequence motif" description="'HIGH' region" evidence="12">
    <location>
        <begin position="33"/>
        <end position="43"/>
    </location>
</feature>
<keyword evidence="4 12" id="KW-0963">Cytoplasm</keyword>
<feature type="binding site" evidence="12">
    <location>
        <position position="251"/>
    </location>
    <ligand>
        <name>Zn(2+)</name>
        <dbReference type="ChEBI" id="CHEBI:29105"/>
    </ligand>
</feature>
<dbReference type="Pfam" id="PF09190">
    <property type="entry name" value="DALR_2"/>
    <property type="match status" value="1"/>
</dbReference>
<feature type="binding site" evidence="12">
    <location>
        <position position="286"/>
    </location>
    <ligand>
        <name>ATP</name>
        <dbReference type="ChEBI" id="CHEBI:30616"/>
    </ligand>
</feature>
<evidence type="ECO:0000259" key="13">
    <source>
        <dbReference type="SMART" id="SM00840"/>
    </source>
</evidence>
<dbReference type="Gene3D" id="1.20.120.1910">
    <property type="entry name" value="Cysteine-tRNA ligase, C-terminal anti-codon recognition domain"/>
    <property type="match status" value="1"/>
</dbReference>
<dbReference type="Proteomes" id="UP000247973">
    <property type="component" value="Unassembled WGS sequence"/>
</dbReference>
<evidence type="ECO:0000256" key="7">
    <source>
        <dbReference type="ARBA" id="ARBA00022741"/>
    </source>
</evidence>
<evidence type="ECO:0000256" key="4">
    <source>
        <dbReference type="ARBA" id="ARBA00022490"/>
    </source>
</evidence>
<dbReference type="Pfam" id="PF23493">
    <property type="entry name" value="CysS_C"/>
    <property type="match status" value="1"/>
</dbReference>
<evidence type="ECO:0000256" key="2">
    <source>
        <dbReference type="ARBA" id="ARBA00005594"/>
    </source>
</evidence>
<comment type="caution">
    <text evidence="14">The sequence shown here is derived from an EMBL/GenBank/DDBJ whole genome shotgun (WGS) entry which is preliminary data.</text>
</comment>
<dbReference type="AlphaFoldDB" id="A0A2V3PKZ8"/>
<feature type="binding site" evidence="12">
    <location>
        <position position="31"/>
    </location>
    <ligand>
        <name>Zn(2+)</name>
        <dbReference type="ChEBI" id="CHEBI:29105"/>
    </ligand>
</feature>
<comment type="subcellular location">
    <subcellularLocation>
        <location evidence="1 12">Cytoplasm</location>
    </subcellularLocation>
</comment>
<evidence type="ECO:0000256" key="10">
    <source>
        <dbReference type="ARBA" id="ARBA00022917"/>
    </source>
</evidence>
<feature type="domain" description="Cysteinyl-tRNA synthetase class Ia DALR" evidence="13">
    <location>
        <begin position="370"/>
        <end position="433"/>
    </location>
</feature>
<keyword evidence="9 12" id="KW-0067">ATP-binding</keyword>
<dbReference type="SMART" id="SM00840">
    <property type="entry name" value="DALR_2"/>
    <property type="match status" value="1"/>
</dbReference>
<dbReference type="NCBIfam" id="TIGR00435">
    <property type="entry name" value="cysS"/>
    <property type="match status" value="1"/>
</dbReference>
<comment type="subunit">
    <text evidence="3 12">Monomer.</text>
</comment>
<organism evidence="14 15">
    <name type="scientific">Dysgonomonas alginatilytica</name>
    <dbReference type="NCBI Taxonomy" id="1605892"/>
    <lineage>
        <taxon>Bacteria</taxon>
        <taxon>Pseudomonadati</taxon>
        <taxon>Bacteroidota</taxon>
        <taxon>Bacteroidia</taxon>
        <taxon>Bacteroidales</taxon>
        <taxon>Dysgonomonadaceae</taxon>
        <taxon>Dysgonomonas</taxon>
    </lineage>
</organism>
<dbReference type="RefSeq" id="WP_110311552.1">
    <property type="nucleotide sequence ID" value="NZ_QICL01000021.1"/>
</dbReference>
<feature type="binding site" evidence="12">
    <location>
        <position position="226"/>
    </location>
    <ligand>
        <name>Zn(2+)</name>
        <dbReference type="ChEBI" id="CHEBI:29105"/>
    </ligand>
</feature>
<evidence type="ECO:0000256" key="1">
    <source>
        <dbReference type="ARBA" id="ARBA00004496"/>
    </source>
</evidence>
<evidence type="ECO:0000256" key="12">
    <source>
        <dbReference type="HAMAP-Rule" id="MF_00041"/>
    </source>
</evidence>
<keyword evidence="15" id="KW-1185">Reference proteome</keyword>
<dbReference type="InterPro" id="IPR056411">
    <property type="entry name" value="CysS_C"/>
</dbReference>
<accession>A0A2V3PKZ8</accession>
<name>A0A2V3PKZ8_9BACT</name>
<keyword evidence="8 12" id="KW-0862">Zinc</keyword>
<comment type="catalytic activity">
    <reaction evidence="12">
        <text>tRNA(Cys) + L-cysteine + ATP = L-cysteinyl-tRNA(Cys) + AMP + diphosphate</text>
        <dbReference type="Rhea" id="RHEA:17773"/>
        <dbReference type="Rhea" id="RHEA-COMP:9661"/>
        <dbReference type="Rhea" id="RHEA-COMP:9679"/>
        <dbReference type="ChEBI" id="CHEBI:30616"/>
        <dbReference type="ChEBI" id="CHEBI:33019"/>
        <dbReference type="ChEBI" id="CHEBI:35235"/>
        <dbReference type="ChEBI" id="CHEBI:78442"/>
        <dbReference type="ChEBI" id="CHEBI:78517"/>
        <dbReference type="ChEBI" id="CHEBI:456215"/>
        <dbReference type="EC" id="6.1.1.16"/>
    </reaction>
</comment>
<proteinExistence type="inferred from homology"/>
<dbReference type="PANTHER" id="PTHR10890">
    <property type="entry name" value="CYSTEINYL-TRNA SYNTHETASE"/>
    <property type="match status" value="1"/>
</dbReference>
<dbReference type="PANTHER" id="PTHR10890:SF3">
    <property type="entry name" value="CYSTEINE--TRNA LIGASE, CYTOPLASMIC"/>
    <property type="match status" value="1"/>
</dbReference>
<evidence type="ECO:0000256" key="6">
    <source>
        <dbReference type="ARBA" id="ARBA00022723"/>
    </source>
</evidence>
<dbReference type="GO" id="GO:0008270">
    <property type="term" value="F:zinc ion binding"/>
    <property type="evidence" value="ECO:0007669"/>
    <property type="project" value="UniProtKB-UniRule"/>
</dbReference>
<protein>
    <recommendedName>
        <fullName evidence="12">Cysteine--tRNA ligase</fullName>
        <ecNumber evidence="12">6.1.1.16</ecNumber>
    </recommendedName>
    <alternativeName>
        <fullName evidence="12">Cysteinyl-tRNA synthetase</fullName>
        <shortName evidence="12">CysRS</shortName>
    </alternativeName>
</protein>
<dbReference type="Gene3D" id="3.40.50.620">
    <property type="entry name" value="HUPs"/>
    <property type="match status" value="1"/>
</dbReference>
<dbReference type="InterPro" id="IPR015273">
    <property type="entry name" value="Cys-tRNA-synt_Ia_DALR"/>
</dbReference>
<evidence type="ECO:0000313" key="15">
    <source>
        <dbReference type="Proteomes" id="UP000247973"/>
    </source>
</evidence>
<gene>
    <name evidence="12" type="primary">cysS</name>
    <name evidence="14" type="ORF">CLV62_12127</name>
</gene>
<comment type="cofactor">
    <cofactor evidence="12">
        <name>Zn(2+)</name>
        <dbReference type="ChEBI" id="CHEBI:29105"/>
    </cofactor>
    <text evidence="12">Binds 1 zinc ion per subunit.</text>
</comment>
<dbReference type="Pfam" id="PF01406">
    <property type="entry name" value="tRNA-synt_1e"/>
    <property type="match status" value="1"/>
</dbReference>
<evidence type="ECO:0000256" key="9">
    <source>
        <dbReference type="ARBA" id="ARBA00022840"/>
    </source>
</evidence>
<evidence type="ECO:0000313" key="14">
    <source>
        <dbReference type="EMBL" id="PXV62204.1"/>
    </source>
</evidence>
<feature type="binding site" evidence="12">
    <location>
        <position position="255"/>
    </location>
    <ligand>
        <name>Zn(2+)</name>
        <dbReference type="ChEBI" id="CHEBI:29105"/>
    </ligand>
</feature>
<dbReference type="FunFam" id="3.40.50.620:FF:000140">
    <property type="entry name" value="Cysteine--tRNA ligase"/>
    <property type="match status" value="1"/>
</dbReference>
<dbReference type="InterPro" id="IPR032678">
    <property type="entry name" value="tRNA-synt_1_cat_dom"/>
</dbReference>
<dbReference type="InterPro" id="IPR015803">
    <property type="entry name" value="Cys-tRNA-ligase"/>
</dbReference>
<dbReference type="SUPFAM" id="SSF47323">
    <property type="entry name" value="Anticodon-binding domain of a subclass of class I aminoacyl-tRNA synthetases"/>
    <property type="match status" value="1"/>
</dbReference>
<keyword evidence="10 12" id="KW-0648">Protein biosynthesis</keyword>
<dbReference type="SUPFAM" id="SSF52374">
    <property type="entry name" value="Nucleotidylyl transferase"/>
    <property type="match status" value="1"/>
</dbReference>
<dbReference type="InterPro" id="IPR009080">
    <property type="entry name" value="tRNAsynth_Ia_anticodon-bd"/>
</dbReference>
<dbReference type="EC" id="6.1.1.16" evidence="12"/>
<dbReference type="CDD" id="cd00672">
    <property type="entry name" value="CysRS_core"/>
    <property type="match status" value="1"/>
</dbReference>
<evidence type="ECO:0000256" key="8">
    <source>
        <dbReference type="ARBA" id="ARBA00022833"/>
    </source>
</evidence>
<sequence length="491" mass="55877">MEQKLVIYNTLKREKEVFEPLHAPHVGMYVCGPTVYGDAHLGHTRPAITFDLLFRYLTHIGYKVRYVRNITDVGHLENDADEGEDKVAKKARLEELEPMEVVQYYTNKYHKAMDDLNVLSPSIEPHASGHIIEQIETIQEILKNGYAYESNGSVYFDVVKYNKDHNYGILSHRNIEEMLNTTRELDGQNEKRSKVDFALWKKASPEHIMRWASPWSDGFPGWHIECSSMSMKYLGTEFDIHGGGLDLMFPHHECEIAQNTAAEKKQVVKYWMHNNMITIGGQKMGKSLGNFITLDDFFAGTHTLLSQPFSPMTIRFFILQAHYRSTVDFSNEALLASEKGLSRLLDAYARIERIPVSETSSADINLIRQKCYDALNDDLNSAIVISYLFDIATTINSAIGGTISLTRADINEIKDLFDTFLFQILGIKNEANSNQNGQEAFGKAVDLLLQIRDEAKTNKDWATSDKIRNELNKIGFDIKDGKDGAEWKLKS</sequence>
<evidence type="ECO:0000256" key="5">
    <source>
        <dbReference type="ARBA" id="ARBA00022598"/>
    </source>
</evidence>
<dbReference type="GO" id="GO:0005524">
    <property type="term" value="F:ATP binding"/>
    <property type="evidence" value="ECO:0007669"/>
    <property type="project" value="UniProtKB-UniRule"/>
</dbReference>
<feature type="short sequence motif" description="'KMSKS' region" evidence="12">
    <location>
        <begin position="283"/>
        <end position="287"/>
    </location>
</feature>
<dbReference type="GO" id="GO:0006423">
    <property type="term" value="P:cysteinyl-tRNA aminoacylation"/>
    <property type="evidence" value="ECO:0007669"/>
    <property type="project" value="UniProtKB-UniRule"/>
</dbReference>
<dbReference type="InterPro" id="IPR014729">
    <property type="entry name" value="Rossmann-like_a/b/a_fold"/>
</dbReference>